<gene>
    <name evidence="2" type="ORF">H4F45_17265</name>
</gene>
<evidence type="ECO:0000313" key="2">
    <source>
        <dbReference type="EMBL" id="MBN3053197.1"/>
    </source>
</evidence>
<proteinExistence type="predicted"/>
<dbReference type="EMBL" id="JACGEP010000045">
    <property type="protein sequence ID" value="MBN3053197.1"/>
    <property type="molecule type" value="Genomic_DNA"/>
</dbReference>
<protein>
    <submittedName>
        <fullName evidence="2">Inovirus Gp2 family protein</fullName>
    </submittedName>
</protein>
<evidence type="ECO:0000259" key="1">
    <source>
        <dbReference type="Pfam" id="PF11726"/>
    </source>
</evidence>
<dbReference type="AlphaFoldDB" id="A0AAE3BFN8"/>
<feature type="domain" description="YagK/YfjJ C-terminal" evidence="1">
    <location>
        <begin position="23"/>
        <end position="192"/>
    </location>
</feature>
<dbReference type="Pfam" id="PF11726">
    <property type="entry name" value="YagK_YfjJ_C"/>
    <property type="match status" value="1"/>
</dbReference>
<comment type="caution">
    <text evidence="2">The sequence shown here is derived from an EMBL/GenBank/DDBJ whole genome shotgun (WGS) entry which is preliminary data.</text>
</comment>
<organism evidence="2 3">
    <name type="scientific">Pectobacterium brasiliense</name>
    <dbReference type="NCBI Taxonomy" id="180957"/>
    <lineage>
        <taxon>Bacteria</taxon>
        <taxon>Pseudomonadati</taxon>
        <taxon>Pseudomonadota</taxon>
        <taxon>Gammaproteobacteria</taxon>
        <taxon>Enterobacterales</taxon>
        <taxon>Pectobacteriaceae</taxon>
        <taxon>Pectobacterium</taxon>
    </lineage>
</organism>
<dbReference type="Proteomes" id="UP000768524">
    <property type="component" value="Unassembled WGS sequence"/>
</dbReference>
<dbReference type="GeneID" id="93388898"/>
<dbReference type="InterPro" id="IPR057271">
    <property type="entry name" value="YagK_YfjJ_C"/>
</dbReference>
<name>A0AAE3BFN8_9GAMM</name>
<reference evidence="2" key="1">
    <citation type="submission" date="2020-07" db="EMBL/GenBank/DDBJ databases">
        <title>A pangenomic view of the genus Pectobacterium provides insights into genome organization, phylogeny, and virulence.</title>
        <authorList>
            <person name="Jonkheer E."/>
            <person name="Brankovics B."/>
            <person name="Houwers I."/>
            <person name="Van Der Wolf J."/>
            <person name="Bonants P."/>
            <person name="Vreeburg R."/>
            <person name="Bollema R."/>
            <person name="De Haan J."/>
            <person name="Berke L."/>
            <person name="De Ridder D."/>
            <person name="Smit S."/>
            <person name="Van Der Lee T.A.J."/>
        </authorList>
    </citation>
    <scope>NUCLEOTIDE SEQUENCE</scope>
    <source>
        <strain evidence="2">NAK:433</strain>
    </source>
</reference>
<accession>A0AAE3BFN8</accession>
<sequence>MKTYSCNAYYQKVFYDVIFNATEEFPRTVALRVDLRFPRNYRYGLSNKEITRFIESLKAKLKVDCQNKSRRWRRNWGNRLRYVWVREIGERNRRKHYHVLLLLNKDFYHSAGNFNADDSLSALIQQAWCSALSLNPERYTALVNMTAKGCYYLNGNSPDYREQVTGLMRRMDYLAKDNTKCYDDGYRSIGSSRG</sequence>
<evidence type="ECO:0000313" key="3">
    <source>
        <dbReference type="Proteomes" id="UP000768524"/>
    </source>
</evidence>
<dbReference type="RefSeq" id="WP_125232329.1">
    <property type="nucleotide sequence ID" value="NZ_JACGEP010000045.1"/>
</dbReference>